<dbReference type="InterPro" id="IPR036168">
    <property type="entry name" value="AP2_Mu_C_sf"/>
</dbReference>
<dbReference type="Pfam" id="PF00928">
    <property type="entry name" value="Adap_comp_sub"/>
    <property type="match status" value="1"/>
</dbReference>
<dbReference type="EMBL" id="CAEY01001179">
    <property type="status" value="NOT_ANNOTATED_CDS"/>
    <property type="molecule type" value="Genomic_DNA"/>
</dbReference>
<dbReference type="SUPFAM" id="SSF49447">
    <property type="entry name" value="Second domain of Mu2 adaptin subunit (ap50) of ap2 adaptor"/>
    <property type="match status" value="1"/>
</dbReference>
<sequence length="77" mass="8598">MRSNQHYQPDSYPFLGVVLESNNNEAYFYCTKEIEAIIDKSGSVVSAEIQGYIDCGIKLSGYFSLSLSFVNPNSLFS</sequence>
<evidence type="ECO:0000313" key="2">
    <source>
        <dbReference type="EnsemblMetazoa" id="tetur41g00490.1"/>
    </source>
</evidence>
<name>T1L4X8_TETUR</name>
<dbReference type="HOGENOM" id="CLU_2641332_0_0_1"/>
<organism evidence="2 3">
    <name type="scientific">Tetranychus urticae</name>
    <name type="common">Two-spotted spider mite</name>
    <dbReference type="NCBI Taxonomy" id="32264"/>
    <lineage>
        <taxon>Eukaryota</taxon>
        <taxon>Metazoa</taxon>
        <taxon>Ecdysozoa</taxon>
        <taxon>Arthropoda</taxon>
        <taxon>Chelicerata</taxon>
        <taxon>Arachnida</taxon>
        <taxon>Acari</taxon>
        <taxon>Acariformes</taxon>
        <taxon>Trombidiformes</taxon>
        <taxon>Prostigmata</taxon>
        <taxon>Eleutherengona</taxon>
        <taxon>Raphignathae</taxon>
        <taxon>Tetranychoidea</taxon>
        <taxon>Tetranychidae</taxon>
        <taxon>Tetranychus</taxon>
    </lineage>
</organism>
<evidence type="ECO:0000313" key="3">
    <source>
        <dbReference type="Proteomes" id="UP000015104"/>
    </source>
</evidence>
<reference evidence="2" key="2">
    <citation type="submission" date="2015-06" db="UniProtKB">
        <authorList>
            <consortium name="EnsemblMetazoa"/>
        </authorList>
    </citation>
    <scope>IDENTIFICATION</scope>
</reference>
<reference evidence="3" key="1">
    <citation type="submission" date="2011-08" db="EMBL/GenBank/DDBJ databases">
        <authorList>
            <person name="Rombauts S."/>
        </authorList>
    </citation>
    <scope>NUCLEOTIDE SEQUENCE</scope>
    <source>
        <strain evidence="3">London</strain>
    </source>
</reference>
<dbReference type="PROSITE" id="PS51072">
    <property type="entry name" value="MHD"/>
    <property type="match status" value="1"/>
</dbReference>
<evidence type="ECO:0000259" key="1">
    <source>
        <dbReference type="PROSITE" id="PS51072"/>
    </source>
</evidence>
<dbReference type="Gene3D" id="2.60.40.1170">
    <property type="entry name" value="Mu homology domain, subdomain B"/>
    <property type="match status" value="1"/>
</dbReference>
<protein>
    <recommendedName>
        <fullName evidence="1">MHD domain-containing protein</fullName>
    </recommendedName>
</protein>
<accession>T1L4X8</accession>
<dbReference type="AlphaFoldDB" id="T1L4X8"/>
<dbReference type="InterPro" id="IPR028565">
    <property type="entry name" value="MHD"/>
</dbReference>
<dbReference type="eggNOG" id="KOG2740">
    <property type="taxonomic scope" value="Eukaryota"/>
</dbReference>
<dbReference type="STRING" id="32264.T1L4X8"/>
<dbReference type="Proteomes" id="UP000015104">
    <property type="component" value="Unassembled WGS sequence"/>
</dbReference>
<proteinExistence type="predicted"/>
<feature type="domain" description="MHD" evidence="1">
    <location>
        <begin position="23"/>
        <end position="77"/>
    </location>
</feature>
<dbReference type="EnsemblMetazoa" id="tetur41g00490.1">
    <property type="protein sequence ID" value="tetur41g00490.1"/>
    <property type="gene ID" value="tetur41g00490"/>
</dbReference>
<keyword evidence="3" id="KW-1185">Reference proteome</keyword>